<dbReference type="PANTHER" id="PTHR13924">
    <property type="entry name" value="TRANSFORMING ACIDIC COILED-COIL CONTAINING PROTEIN 1/2"/>
    <property type="match status" value="1"/>
</dbReference>
<organism evidence="10">
    <name type="scientific">Loa loa</name>
    <name type="common">Eye worm</name>
    <name type="synonym">Filaria loa</name>
    <dbReference type="NCBI Taxonomy" id="7209"/>
    <lineage>
        <taxon>Eukaryota</taxon>
        <taxon>Metazoa</taxon>
        <taxon>Ecdysozoa</taxon>
        <taxon>Nematoda</taxon>
        <taxon>Chromadorea</taxon>
        <taxon>Rhabditida</taxon>
        <taxon>Spirurina</taxon>
        <taxon>Spiruromorpha</taxon>
        <taxon>Filarioidea</taxon>
        <taxon>Onchocercidae</taxon>
        <taxon>Loa</taxon>
    </lineage>
</organism>
<evidence type="ECO:0000259" key="9">
    <source>
        <dbReference type="Pfam" id="PF05010"/>
    </source>
</evidence>
<evidence type="ECO:0000256" key="3">
    <source>
        <dbReference type="ARBA" id="ARBA00022490"/>
    </source>
</evidence>
<accession>A0A1S0ULC5</accession>
<dbReference type="CTD" id="9938144"/>
<name>A0A1S0ULC5_LOALO</name>
<keyword evidence="3" id="KW-0963">Cytoplasm</keyword>
<dbReference type="KEGG" id="loa:LOAG_16580"/>
<evidence type="ECO:0000256" key="6">
    <source>
        <dbReference type="ARBA" id="ARBA00023212"/>
    </source>
</evidence>
<feature type="coiled-coil region" evidence="7">
    <location>
        <begin position="732"/>
        <end position="766"/>
    </location>
</feature>
<evidence type="ECO:0000256" key="2">
    <source>
        <dbReference type="ARBA" id="ARBA00009423"/>
    </source>
</evidence>
<feature type="region of interest" description="Disordered" evidence="8">
    <location>
        <begin position="50"/>
        <end position="71"/>
    </location>
</feature>
<dbReference type="Pfam" id="PF05010">
    <property type="entry name" value="TACC_C"/>
    <property type="match status" value="1"/>
</dbReference>
<feature type="coiled-coil region" evidence="7">
    <location>
        <begin position="659"/>
        <end position="707"/>
    </location>
</feature>
<comment type="similarity">
    <text evidence="2">Belongs to the TACC family.</text>
</comment>
<keyword evidence="6" id="KW-0206">Cytoskeleton</keyword>
<dbReference type="RefSeq" id="XP_020307302.1">
    <property type="nucleotide sequence ID" value="XM_020449233.1"/>
</dbReference>
<dbReference type="InterPro" id="IPR039915">
    <property type="entry name" value="TACC"/>
</dbReference>
<evidence type="ECO:0000256" key="4">
    <source>
        <dbReference type="ARBA" id="ARBA00022553"/>
    </source>
</evidence>
<feature type="region of interest" description="Disordered" evidence="8">
    <location>
        <begin position="708"/>
        <end position="731"/>
    </location>
</feature>
<evidence type="ECO:0000256" key="1">
    <source>
        <dbReference type="ARBA" id="ARBA00004245"/>
    </source>
</evidence>
<dbReference type="OrthoDB" id="10255048at2759"/>
<dbReference type="GO" id="GO:0005856">
    <property type="term" value="C:cytoskeleton"/>
    <property type="evidence" value="ECO:0007669"/>
    <property type="project" value="UniProtKB-SubCell"/>
</dbReference>
<dbReference type="PANTHER" id="PTHR13924:SF10">
    <property type="entry name" value="TRANSFORMING ACIDIC COILED-COIL PROTEIN, ISOFORM K"/>
    <property type="match status" value="1"/>
</dbReference>
<feature type="compositionally biased region" description="Polar residues" evidence="8">
    <location>
        <begin position="453"/>
        <end position="464"/>
    </location>
</feature>
<reference evidence="10" key="1">
    <citation type="submission" date="2012-04" db="EMBL/GenBank/DDBJ databases">
        <title>The Genome Sequence of Loa loa.</title>
        <authorList>
            <consortium name="The Broad Institute Genome Sequencing Platform"/>
            <consortium name="Broad Institute Genome Sequencing Center for Infectious Disease"/>
            <person name="Nutman T.B."/>
            <person name="Fink D.L."/>
            <person name="Russ C."/>
            <person name="Young S."/>
            <person name="Zeng Q."/>
            <person name="Gargeya S."/>
            <person name="Alvarado L."/>
            <person name="Berlin A."/>
            <person name="Chapman S.B."/>
            <person name="Chen Z."/>
            <person name="Freedman E."/>
            <person name="Gellesch M."/>
            <person name="Goldberg J."/>
            <person name="Griggs A."/>
            <person name="Gujja S."/>
            <person name="Heilman E.R."/>
            <person name="Heiman D."/>
            <person name="Howarth C."/>
            <person name="Mehta T."/>
            <person name="Neiman D."/>
            <person name="Pearson M."/>
            <person name="Roberts A."/>
            <person name="Saif S."/>
            <person name="Shea T."/>
            <person name="Shenoy N."/>
            <person name="Sisk P."/>
            <person name="Stolte C."/>
            <person name="Sykes S."/>
            <person name="White J."/>
            <person name="Yandava C."/>
            <person name="Haas B."/>
            <person name="Henn M.R."/>
            <person name="Nusbaum C."/>
            <person name="Birren B."/>
        </authorList>
    </citation>
    <scope>NUCLEOTIDE SEQUENCE [LARGE SCALE GENOMIC DNA]</scope>
</reference>
<dbReference type="EMBL" id="JH712073">
    <property type="protein sequence ID" value="EJD76510.1"/>
    <property type="molecule type" value="Genomic_DNA"/>
</dbReference>
<gene>
    <name evidence="10" type="ORF">LOAG_16580</name>
</gene>
<feature type="region of interest" description="Disordered" evidence="8">
    <location>
        <begin position="418"/>
        <end position="464"/>
    </location>
</feature>
<dbReference type="GO" id="GO:0007097">
    <property type="term" value="P:nuclear migration"/>
    <property type="evidence" value="ECO:0007669"/>
    <property type="project" value="TreeGrafter"/>
</dbReference>
<comment type="subcellular location">
    <subcellularLocation>
        <location evidence="1">Cytoplasm</location>
        <location evidence="1">Cytoskeleton</location>
    </subcellularLocation>
</comment>
<dbReference type="GeneID" id="9938144"/>
<feature type="region of interest" description="Disordered" evidence="8">
    <location>
        <begin position="245"/>
        <end position="300"/>
    </location>
</feature>
<feature type="compositionally biased region" description="Basic residues" evidence="8">
    <location>
        <begin position="598"/>
        <end position="608"/>
    </location>
</feature>
<dbReference type="InterPro" id="IPR007707">
    <property type="entry name" value="TACC_C"/>
</dbReference>
<dbReference type="AlphaFoldDB" id="A0A1S0ULC5"/>
<dbReference type="InParanoid" id="A0A1S0ULC5"/>
<dbReference type="Gene3D" id="1.20.5.1700">
    <property type="match status" value="1"/>
</dbReference>
<feature type="coiled-coil region" evidence="7">
    <location>
        <begin position="792"/>
        <end position="823"/>
    </location>
</feature>
<proteinExistence type="inferred from homology"/>
<evidence type="ECO:0000256" key="7">
    <source>
        <dbReference type="SAM" id="Coils"/>
    </source>
</evidence>
<evidence type="ECO:0000256" key="5">
    <source>
        <dbReference type="ARBA" id="ARBA00023054"/>
    </source>
</evidence>
<protein>
    <recommendedName>
        <fullName evidence="9">Transforming acidic coiled-coil-containing protein C-terminal domain-containing protein</fullName>
    </recommendedName>
</protein>
<evidence type="ECO:0000256" key="8">
    <source>
        <dbReference type="SAM" id="MobiDB-lite"/>
    </source>
</evidence>
<keyword evidence="5 7" id="KW-0175">Coiled coil</keyword>
<feature type="domain" description="Transforming acidic coiled-coil-containing protein C-terminal" evidence="9">
    <location>
        <begin position="728"/>
        <end position="863"/>
    </location>
</feature>
<dbReference type="GO" id="GO:0005737">
    <property type="term" value="C:cytoplasm"/>
    <property type="evidence" value="ECO:0007669"/>
    <property type="project" value="TreeGrafter"/>
</dbReference>
<keyword evidence="4" id="KW-0597">Phosphoprotein</keyword>
<feature type="region of interest" description="Disordered" evidence="8">
    <location>
        <begin position="584"/>
        <end position="610"/>
    </location>
</feature>
<sequence length="875" mass="96598">MSSSHSDSSTEIYAISRNCSTCDGEETDGKSLEEPIQAEKQKRRLTFVSVKAADSNESNNADLPDENEKQKRGIRDLTYEIESDAKGSEGVICLGSEIARLRKYSLSAVFFRLMFDFIGITIAEMTIVTDTNLLEILTNKTIQLNGKTDISNQSEVDVVSEACSQNNSRQESNARIFDRPVTTNTSFNALISEFLLCKIPLKQALFKPFSSGILSKASSKTTDPSSCAIVSNVNSIQLSPVQLLPAEPTHTPSQNIESKSAAAAPQVQVQQSFPSSSSKSSKTQTSPPIPAQTSSETLKPDAAQIRATIPEALDNLVSIPSKNSTIHNYSDEVILGGTATGTPRIPKTVKSGVMERNNSNEIVAKEQEPNKTAGMLLMAGSEMEKLESMEMSLDTVPEERQNFIEGISYKIDEPKPTITQFETPRRPTPSIDSRTITRPSKMRAQQLPEATITPFSKTDSESTTADILATNTGQPLPPASVTGIASDALSQPPQILGQQSATAPRSQIIQQALPQRPMEQQITTSNSVPQQISIPKITQLEQQQQPTTTVAPMRIVTQPTVVPPNIIPCIPVNINPAIVPNVATAQSHPHNPENPQRGGRKSSQRVRQRTVTVQSQVSLDITAAYNEVKQMNSDDPAAELVRRVQAIVATREKEWTAKNEKLTQLLAHEQKRNEPLEQKAAERLLAMAEYEKLVQEFVEELKKKNSDEKNCLGESKSVGRPGPEGNLSPDDVTQLLKERDQLAEEVNSLETSYSELFRRYEKLRQTSVEIKRNEDIVKSASEEMARRYSLLVEKFEMLRRNAEEQLDLANSEIERLIKQHEADTLGLRLKVKHQESKIDSLTVSLEARQKELESMTAIFEEVITKAEANDTVGNA</sequence>
<dbReference type="GO" id="GO:0007052">
    <property type="term" value="P:mitotic spindle organization"/>
    <property type="evidence" value="ECO:0007669"/>
    <property type="project" value="InterPro"/>
</dbReference>
<evidence type="ECO:0000313" key="10">
    <source>
        <dbReference type="EMBL" id="EJD76510.1"/>
    </source>
</evidence>
<feature type="compositionally biased region" description="Low complexity" evidence="8">
    <location>
        <begin position="258"/>
        <end position="286"/>
    </location>
</feature>